<dbReference type="SUPFAM" id="SSF53448">
    <property type="entry name" value="Nucleotide-diphospho-sugar transferases"/>
    <property type="match status" value="1"/>
</dbReference>
<evidence type="ECO:0000256" key="1">
    <source>
        <dbReference type="PROSITE-ProRule" id="PRU00339"/>
    </source>
</evidence>
<comment type="caution">
    <text evidence="3">The sequence shown here is derived from an EMBL/GenBank/DDBJ whole genome shotgun (WGS) entry which is preliminary data.</text>
</comment>
<dbReference type="InterPro" id="IPR019734">
    <property type="entry name" value="TPR_rpt"/>
</dbReference>
<dbReference type="InterPro" id="IPR011990">
    <property type="entry name" value="TPR-like_helical_dom_sf"/>
</dbReference>
<keyword evidence="3" id="KW-0808">Transferase</keyword>
<dbReference type="PANTHER" id="PTHR43630:SF2">
    <property type="entry name" value="GLYCOSYLTRANSFERASE"/>
    <property type="match status" value="1"/>
</dbReference>
<dbReference type="PROSITE" id="PS50005">
    <property type="entry name" value="TPR"/>
    <property type="match status" value="1"/>
</dbReference>
<keyword evidence="4" id="KW-1185">Reference proteome</keyword>
<organism evidence="3 4">
    <name type="scientific">Psychrobacillus lasiicapitis</name>
    <dbReference type="NCBI Taxonomy" id="1636719"/>
    <lineage>
        <taxon>Bacteria</taxon>
        <taxon>Bacillati</taxon>
        <taxon>Bacillota</taxon>
        <taxon>Bacilli</taxon>
        <taxon>Bacillales</taxon>
        <taxon>Bacillaceae</taxon>
        <taxon>Psychrobacillus</taxon>
    </lineage>
</organism>
<dbReference type="GO" id="GO:0016740">
    <property type="term" value="F:transferase activity"/>
    <property type="evidence" value="ECO:0007669"/>
    <property type="project" value="UniProtKB-KW"/>
</dbReference>
<reference evidence="3 4" key="1">
    <citation type="submission" date="2019-05" db="EMBL/GenBank/DDBJ databases">
        <title>Psychrobacillus vulpis sp. nov., a new species isolated from feces of a red fox that inhabits in The Tablas de Daimiel Natural Park, Albacete, Spain.</title>
        <authorList>
            <person name="Rodriguez M."/>
            <person name="Reina J.C."/>
            <person name="Bejar V."/>
            <person name="Llamas I."/>
        </authorList>
    </citation>
    <scope>NUCLEOTIDE SEQUENCE [LARGE SCALE GENOMIC DNA]</scope>
    <source>
        <strain evidence="3 4">NEAU-3TGS17</strain>
    </source>
</reference>
<dbReference type="CDD" id="cd02511">
    <property type="entry name" value="Beta4Glucosyltransferase"/>
    <property type="match status" value="1"/>
</dbReference>
<protein>
    <submittedName>
        <fullName evidence="3">Glycosyltransferase</fullName>
    </submittedName>
</protein>
<accession>A0A544TE31</accession>
<evidence type="ECO:0000313" key="4">
    <source>
        <dbReference type="Proteomes" id="UP000317316"/>
    </source>
</evidence>
<dbReference type="AlphaFoldDB" id="A0A544TE31"/>
<dbReference type="SUPFAM" id="SSF48452">
    <property type="entry name" value="TPR-like"/>
    <property type="match status" value="1"/>
</dbReference>
<dbReference type="EMBL" id="VDGH01000002">
    <property type="protein sequence ID" value="TQR15722.1"/>
    <property type="molecule type" value="Genomic_DNA"/>
</dbReference>
<evidence type="ECO:0000259" key="2">
    <source>
        <dbReference type="Pfam" id="PF00535"/>
    </source>
</evidence>
<dbReference type="PANTHER" id="PTHR43630">
    <property type="entry name" value="POLY-BETA-1,6-N-ACETYL-D-GLUCOSAMINE SYNTHASE"/>
    <property type="match status" value="1"/>
</dbReference>
<dbReference type="InterPro" id="IPR029044">
    <property type="entry name" value="Nucleotide-diphossugar_trans"/>
</dbReference>
<feature type="repeat" description="TPR" evidence="1">
    <location>
        <begin position="278"/>
        <end position="311"/>
    </location>
</feature>
<dbReference type="RefSeq" id="WP_142537446.1">
    <property type="nucleotide sequence ID" value="NZ_BMIE01000001.1"/>
</dbReference>
<dbReference type="Proteomes" id="UP000317316">
    <property type="component" value="Unassembled WGS sequence"/>
</dbReference>
<dbReference type="InterPro" id="IPR001173">
    <property type="entry name" value="Glyco_trans_2-like"/>
</dbReference>
<name>A0A544TE31_9BACI</name>
<sequence>MTKKLSICMIVKDEEKNLRRCLDSLLPLLEGNHAELIIVDTGSTDQTVEIAKEYTNNVYFHQWNGNFSDMRNISISYAKGQWIFIIDADEELETPNELLYLFEGVKINNYNTIRIREKNLLSIKLNKHVYHFQERIFKNGGAFQYKGTVHNQPIYQQPVLTAHDIQLMHYGYINEDKDLMEKKFQRTANMLKKELEVDSEHVYYRFQLARSYMMHGDSAIALEEITKAYESMKRQDKRLITHRYYVFGEYARMALHTNQFKQVINICIEGLSYNKHYLDLYYYLGHAYLSLEEYSKGIEMLSKYIELNIQYTKNKLDLSNYTAVEMYSLDKTALEKTLDRVVSILYKESKINEDIGQYKSFLNEIKYIDSALKVKLLTKIFIKEKNETELYDLYKNIEEDQRYPFINYFETLKKDLDQEKKKLIEFTFSISEDDYGLLNKIRITQNRKKMLTEFINNYDIIKFTDGLIIEFVTYLMDYHYVTRYFKKIDSLTIKKIVKVLIDNEGSKKYFLKSLNNDFEFNDFQLNRVYIAIANILLLSEIEEERNKKDVDLELVYIFEKYVTKGIDYVRYFYNIDHIRITYNTFGNIEDKFFVLLHLADDMLQKGDIRNYNRLVLEATEEYPYLSSLMKRYVSKKLKKEIK</sequence>
<evidence type="ECO:0000313" key="3">
    <source>
        <dbReference type="EMBL" id="TQR15722.1"/>
    </source>
</evidence>
<proteinExistence type="predicted"/>
<dbReference type="OrthoDB" id="9815923at2"/>
<feature type="domain" description="Glycosyltransferase 2-like" evidence="2">
    <location>
        <begin position="6"/>
        <end position="113"/>
    </location>
</feature>
<keyword evidence="1" id="KW-0802">TPR repeat</keyword>
<dbReference type="Pfam" id="PF00535">
    <property type="entry name" value="Glycos_transf_2"/>
    <property type="match status" value="1"/>
</dbReference>
<dbReference type="Gene3D" id="3.90.550.10">
    <property type="entry name" value="Spore Coat Polysaccharide Biosynthesis Protein SpsA, Chain A"/>
    <property type="match status" value="1"/>
</dbReference>
<gene>
    <name evidence="3" type="ORF">FG382_03165</name>
</gene>
<dbReference type="Gene3D" id="1.25.40.10">
    <property type="entry name" value="Tetratricopeptide repeat domain"/>
    <property type="match status" value="1"/>
</dbReference>